<dbReference type="Gene3D" id="3.40.50.720">
    <property type="entry name" value="NAD(P)-binding Rossmann-like Domain"/>
    <property type="match status" value="1"/>
</dbReference>
<proteinExistence type="inferred from homology"/>
<dbReference type="Pfam" id="PF08240">
    <property type="entry name" value="ADH_N"/>
    <property type="match status" value="1"/>
</dbReference>
<dbReference type="InterPro" id="IPR013154">
    <property type="entry name" value="ADH-like_N"/>
</dbReference>
<evidence type="ECO:0000313" key="7">
    <source>
        <dbReference type="EMBL" id="KEQ90218.1"/>
    </source>
</evidence>
<comment type="similarity">
    <text evidence="1">Belongs to the zinc-containing alcohol dehydrogenase family.</text>
</comment>
<dbReference type="InterPro" id="IPR020843">
    <property type="entry name" value="ER"/>
</dbReference>
<dbReference type="InParanoid" id="A0A074XXB8"/>
<accession>A0A074XXB8</accession>
<dbReference type="InterPro" id="IPR047122">
    <property type="entry name" value="Trans-enoyl_RdTase-like"/>
</dbReference>
<evidence type="ECO:0000256" key="5">
    <source>
        <dbReference type="ARBA" id="ARBA00023002"/>
    </source>
</evidence>
<dbReference type="SMART" id="SM00829">
    <property type="entry name" value="PKS_ER"/>
    <property type="match status" value="1"/>
</dbReference>
<protein>
    <recommendedName>
        <fullName evidence="6">Enoyl reductase (ER) domain-containing protein</fullName>
    </recommendedName>
</protein>
<evidence type="ECO:0000256" key="2">
    <source>
        <dbReference type="ARBA" id="ARBA00011245"/>
    </source>
</evidence>
<name>A0A074XXB8_AURSE</name>
<dbReference type="SUPFAM" id="SSF50129">
    <property type="entry name" value="GroES-like"/>
    <property type="match status" value="1"/>
</dbReference>
<dbReference type="PANTHER" id="PTHR45348:SF1">
    <property type="entry name" value="TRANS-ENOYL REDUCTASE STHE"/>
    <property type="match status" value="1"/>
</dbReference>
<keyword evidence="4" id="KW-0521">NADP</keyword>
<dbReference type="GO" id="GO:0000166">
    <property type="term" value="F:nucleotide binding"/>
    <property type="evidence" value="ECO:0007669"/>
    <property type="project" value="UniProtKB-KW"/>
</dbReference>
<reference evidence="7 8" key="1">
    <citation type="journal article" date="2014" name="BMC Genomics">
        <title>Genome sequencing of four Aureobasidium pullulans varieties: biotechnological potential, stress tolerance, and description of new species.</title>
        <authorList>
            <person name="Gostin Ar C."/>
            <person name="Ohm R.A."/>
            <person name="Kogej T."/>
            <person name="Sonjak S."/>
            <person name="Turk M."/>
            <person name="Zajc J."/>
            <person name="Zalar P."/>
            <person name="Grube M."/>
            <person name="Sun H."/>
            <person name="Han J."/>
            <person name="Sharma A."/>
            <person name="Chiniquy J."/>
            <person name="Ngan C.Y."/>
            <person name="Lipzen A."/>
            <person name="Barry K."/>
            <person name="Grigoriev I.V."/>
            <person name="Gunde-Cimerman N."/>
        </authorList>
    </citation>
    <scope>NUCLEOTIDE SEQUENCE [LARGE SCALE GENOMIC DNA]</scope>
    <source>
        <strain evidence="7 8">EXF-2481</strain>
    </source>
</reference>
<keyword evidence="8" id="KW-1185">Reference proteome</keyword>
<dbReference type="FunCoup" id="A0A074XXB8">
    <property type="interactions" value="221"/>
</dbReference>
<evidence type="ECO:0000256" key="1">
    <source>
        <dbReference type="ARBA" id="ARBA00008072"/>
    </source>
</evidence>
<gene>
    <name evidence="7" type="ORF">AUEXF2481DRAFT_71750</name>
</gene>
<dbReference type="OMA" id="DYKMHER"/>
<dbReference type="GeneID" id="25371089"/>
<dbReference type="EMBL" id="KL584797">
    <property type="protein sequence ID" value="KEQ90218.1"/>
    <property type="molecule type" value="Genomic_DNA"/>
</dbReference>
<dbReference type="InterPro" id="IPR036291">
    <property type="entry name" value="NAD(P)-bd_dom_sf"/>
</dbReference>
<dbReference type="OrthoDB" id="48317at2759"/>
<evidence type="ECO:0000259" key="6">
    <source>
        <dbReference type="SMART" id="SM00829"/>
    </source>
</evidence>
<sequence>MTFNLPNGFKPPDISLPRTQTAIVQDNAGKAIVTHDASIPKLEPDMVLVRVTAVSINPCDWKMPAKFPTPGAKIGCDFSGVVIAIGPDVLRTSHDIALGDRVCGGVHGSNPIDTQTGAFAQYVAAYGDLLLKLPDHIDHVSGAVLGASVISTLSIVLHSALRLEGTLEKPVHPDKNSGLYVLVYGGSTSTGTMAIQLLKLSGYKPITTCSPRNNDLVRSFGAEAVFDYRSPSCADDIRTFTSRSLSRVLDVITDARSQIICGNAFGRTGGSYTVLELPDPDSPIAHKRTVDTQMVVGLAATGKQIALDHGYERAADPQLRQQAAKNFSAVQILMDNGQLRIHPARVVPGSFQGIVEGLKILSEKATSGEKLVCFVDEREEALHLDRL</sequence>
<dbReference type="SUPFAM" id="SSF51735">
    <property type="entry name" value="NAD(P)-binding Rossmann-fold domains"/>
    <property type="match status" value="1"/>
</dbReference>
<feature type="domain" description="Enoyl reductase (ER)" evidence="6">
    <location>
        <begin position="25"/>
        <end position="372"/>
    </location>
</feature>
<dbReference type="Gene3D" id="3.90.180.10">
    <property type="entry name" value="Medium-chain alcohol dehydrogenases, catalytic domain"/>
    <property type="match status" value="1"/>
</dbReference>
<evidence type="ECO:0000256" key="3">
    <source>
        <dbReference type="ARBA" id="ARBA00022741"/>
    </source>
</evidence>
<dbReference type="PANTHER" id="PTHR45348">
    <property type="entry name" value="HYPOTHETICAL OXIDOREDUCTASE (EUROFUNG)"/>
    <property type="match status" value="1"/>
</dbReference>
<dbReference type="STRING" id="1043005.A0A074XXB8"/>
<keyword evidence="3" id="KW-0547">Nucleotide-binding</keyword>
<dbReference type="GO" id="GO:0016651">
    <property type="term" value="F:oxidoreductase activity, acting on NAD(P)H"/>
    <property type="evidence" value="ECO:0007669"/>
    <property type="project" value="InterPro"/>
</dbReference>
<evidence type="ECO:0000313" key="8">
    <source>
        <dbReference type="Proteomes" id="UP000030641"/>
    </source>
</evidence>
<dbReference type="Proteomes" id="UP000030641">
    <property type="component" value="Unassembled WGS sequence"/>
</dbReference>
<dbReference type="CDD" id="cd08249">
    <property type="entry name" value="enoyl_reductase_like"/>
    <property type="match status" value="1"/>
</dbReference>
<dbReference type="RefSeq" id="XP_013338709.1">
    <property type="nucleotide sequence ID" value="XM_013483255.1"/>
</dbReference>
<dbReference type="HOGENOM" id="CLU_026673_16_1_1"/>
<dbReference type="InterPro" id="IPR011032">
    <property type="entry name" value="GroES-like_sf"/>
</dbReference>
<dbReference type="AlphaFoldDB" id="A0A074XXB8"/>
<organism evidence="7 8">
    <name type="scientific">Aureobasidium subglaciale (strain EXF-2481)</name>
    <name type="common">Aureobasidium pullulans var. subglaciale</name>
    <dbReference type="NCBI Taxonomy" id="1043005"/>
    <lineage>
        <taxon>Eukaryota</taxon>
        <taxon>Fungi</taxon>
        <taxon>Dikarya</taxon>
        <taxon>Ascomycota</taxon>
        <taxon>Pezizomycotina</taxon>
        <taxon>Dothideomycetes</taxon>
        <taxon>Dothideomycetidae</taxon>
        <taxon>Dothideales</taxon>
        <taxon>Saccotheciaceae</taxon>
        <taxon>Aureobasidium</taxon>
    </lineage>
</organism>
<evidence type="ECO:0000256" key="4">
    <source>
        <dbReference type="ARBA" id="ARBA00022857"/>
    </source>
</evidence>
<comment type="subunit">
    <text evidence="2">Monomer.</text>
</comment>
<keyword evidence="5" id="KW-0560">Oxidoreductase</keyword>